<name>A0A1E5IPJ4_SHECO</name>
<dbReference type="InterPro" id="IPR036010">
    <property type="entry name" value="2Fe-2S_ferredoxin-like_sf"/>
</dbReference>
<evidence type="ECO:0000256" key="1">
    <source>
        <dbReference type="ARBA" id="ARBA00023075"/>
    </source>
</evidence>
<comment type="caution">
    <text evidence="3">The sequence shown here is derived from an EMBL/GenBank/DDBJ whole genome shotgun (WGS) entry which is preliminary data.</text>
</comment>
<sequence length="132" mass="14476">MTKASLQTLTFNNATFTKAPIVSLQGQPALLYTAQHTSLLDALEQKKVKIFSECRNGFCGACKTKINKGTVRYHTVPLVELEANECLPCCCSPETDLDLALSANGAEVVTPRQHCHQTNNIEQEPQLVSNEN</sequence>
<dbReference type="STRING" id="23.BEL05_05615"/>
<gene>
    <name evidence="3" type="ORF">BEL05_05615</name>
</gene>
<keyword evidence="1" id="KW-0830">Ubiquinone</keyword>
<dbReference type="CDD" id="cd00207">
    <property type="entry name" value="fer2"/>
    <property type="match status" value="1"/>
</dbReference>
<dbReference type="EMBL" id="MCBT01000048">
    <property type="protein sequence ID" value="OEG72449.1"/>
    <property type="molecule type" value="Genomic_DNA"/>
</dbReference>
<reference evidence="3 4" key="1">
    <citation type="submission" date="2016-07" db="EMBL/GenBank/DDBJ databases">
        <title>Whole-genome of two Shewanella species isolated from a digestive organ of sea cucumber Apostichopus japonicus Selenka 1867.</title>
        <authorList>
            <person name="Hong H.-H."/>
            <person name="Choi H."/>
            <person name="Cheon S."/>
            <person name="Oh J.-S."/>
            <person name="Lee H.-G."/>
            <person name="Park C."/>
        </authorList>
    </citation>
    <scope>NUCLEOTIDE SEQUENCE [LARGE SCALE GENOMIC DNA]</scope>
    <source>
        <strain evidence="3 4">CSB03KR</strain>
    </source>
</reference>
<dbReference type="InterPro" id="IPR006058">
    <property type="entry name" value="2Fe2S_fd_BS"/>
</dbReference>
<proteinExistence type="predicted"/>
<evidence type="ECO:0000313" key="3">
    <source>
        <dbReference type="EMBL" id="OEG72449.1"/>
    </source>
</evidence>
<dbReference type="Proteomes" id="UP000095230">
    <property type="component" value="Unassembled WGS sequence"/>
</dbReference>
<dbReference type="PROSITE" id="PS51085">
    <property type="entry name" value="2FE2S_FER_2"/>
    <property type="match status" value="1"/>
</dbReference>
<dbReference type="NCBIfam" id="NF007985">
    <property type="entry name" value="PRK10713.1"/>
    <property type="match status" value="1"/>
</dbReference>
<dbReference type="Pfam" id="PF00111">
    <property type="entry name" value="Fer2"/>
    <property type="match status" value="1"/>
</dbReference>
<dbReference type="Gene3D" id="3.10.20.30">
    <property type="match status" value="1"/>
</dbReference>
<dbReference type="SUPFAM" id="SSF54292">
    <property type="entry name" value="2Fe-2S ferredoxin-like"/>
    <property type="match status" value="1"/>
</dbReference>
<dbReference type="PROSITE" id="PS00197">
    <property type="entry name" value="2FE2S_FER_1"/>
    <property type="match status" value="1"/>
</dbReference>
<dbReference type="InterPro" id="IPR001041">
    <property type="entry name" value="2Fe-2S_ferredoxin-type"/>
</dbReference>
<dbReference type="AlphaFoldDB" id="A0A1E5IPJ4"/>
<evidence type="ECO:0000313" key="4">
    <source>
        <dbReference type="Proteomes" id="UP000095230"/>
    </source>
</evidence>
<evidence type="ECO:0000259" key="2">
    <source>
        <dbReference type="PROSITE" id="PS51085"/>
    </source>
</evidence>
<organism evidence="3 4">
    <name type="scientific">Shewanella colwelliana</name>
    <name type="common">Alteromonas colwelliana</name>
    <dbReference type="NCBI Taxonomy" id="23"/>
    <lineage>
        <taxon>Bacteria</taxon>
        <taxon>Pseudomonadati</taxon>
        <taxon>Pseudomonadota</taxon>
        <taxon>Gammaproteobacteria</taxon>
        <taxon>Alteromonadales</taxon>
        <taxon>Shewanellaceae</taxon>
        <taxon>Shewanella</taxon>
    </lineage>
</organism>
<accession>A0A1E5IPJ4</accession>
<dbReference type="InterPro" id="IPR012675">
    <property type="entry name" value="Beta-grasp_dom_sf"/>
</dbReference>
<feature type="domain" description="2Fe-2S ferredoxin-type" evidence="2">
    <location>
        <begin position="20"/>
        <end position="107"/>
    </location>
</feature>
<dbReference type="GO" id="GO:0051537">
    <property type="term" value="F:2 iron, 2 sulfur cluster binding"/>
    <property type="evidence" value="ECO:0007669"/>
    <property type="project" value="InterPro"/>
</dbReference>
<protein>
    <submittedName>
        <fullName evidence="3">Ferredoxin</fullName>
    </submittedName>
</protein>